<feature type="compositionally biased region" description="Basic and acidic residues" evidence="1">
    <location>
        <begin position="168"/>
        <end position="182"/>
    </location>
</feature>
<organism evidence="3 4">
    <name type="scientific">Cordyceps javanica</name>
    <dbReference type="NCBI Taxonomy" id="43265"/>
    <lineage>
        <taxon>Eukaryota</taxon>
        <taxon>Fungi</taxon>
        <taxon>Dikarya</taxon>
        <taxon>Ascomycota</taxon>
        <taxon>Pezizomycotina</taxon>
        <taxon>Sordariomycetes</taxon>
        <taxon>Hypocreomycetidae</taxon>
        <taxon>Hypocreales</taxon>
        <taxon>Cordycipitaceae</taxon>
        <taxon>Cordyceps</taxon>
    </lineage>
</organism>
<reference evidence="3 4" key="1">
    <citation type="journal article" date="2019" name="Appl. Microbiol. Biotechnol.">
        <title>Genome sequence of Isaria javanica and comparative genome analysis insights into family S53 peptidase evolution in fungal entomopathogens.</title>
        <authorList>
            <person name="Lin R."/>
            <person name="Zhang X."/>
            <person name="Xin B."/>
            <person name="Zou M."/>
            <person name="Gao Y."/>
            <person name="Qin F."/>
            <person name="Hu Q."/>
            <person name="Xie B."/>
            <person name="Cheng X."/>
        </authorList>
    </citation>
    <scope>NUCLEOTIDE SEQUENCE [LARGE SCALE GENOMIC DNA]</scope>
    <source>
        <strain evidence="3 4">IJ1G</strain>
    </source>
</reference>
<dbReference type="Proteomes" id="UP000315783">
    <property type="component" value="Unassembled WGS sequence"/>
</dbReference>
<name>A0A545VN69_9HYPO</name>
<feature type="compositionally biased region" description="Low complexity" evidence="1">
    <location>
        <begin position="184"/>
        <end position="207"/>
    </location>
</feature>
<evidence type="ECO:0000313" key="3">
    <source>
        <dbReference type="EMBL" id="TQV91417.1"/>
    </source>
</evidence>
<keyword evidence="2" id="KW-1133">Transmembrane helix</keyword>
<evidence type="ECO:0000256" key="1">
    <source>
        <dbReference type="SAM" id="MobiDB-lite"/>
    </source>
</evidence>
<protein>
    <submittedName>
        <fullName evidence="3">Uncharacterized protein</fullName>
    </submittedName>
</protein>
<keyword evidence="4" id="KW-1185">Reference proteome</keyword>
<evidence type="ECO:0000313" key="4">
    <source>
        <dbReference type="Proteomes" id="UP000315783"/>
    </source>
</evidence>
<keyword evidence="2" id="KW-0472">Membrane</keyword>
<evidence type="ECO:0000256" key="2">
    <source>
        <dbReference type="SAM" id="Phobius"/>
    </source>
</evidence>
<feature type="region of interest" description="Disordered" evidence="1">
    <location>
        <begin position="168"/>
        <end position="216"/>
    </location>
</feature>
<keyword evidence="2" id="KW-0812">Transmembrane</keyword>
<comment type="caution">
    <text evidence="3">The sequence shown here is derived from an EMBL/GenBank/DDBJ whole genome shotgun (WGS) entry which is preliminary data.</text>
</comment>
<feature type="region of interest" description="Disordered" evidence="1">
    <location>
        <begin position="35"/>
        <end position="54"/>
    </location>
</feature>
<gene>
    <name evidence="3" type="ORF">IF1G_09916</name>
</gene>
<sequence length="216" mass="23789">MIGQRLAARATAAARPATTMCGRVVAAHQNGRMLGPAAAAGPRPRPRPYSTQAYPTVTDSGFWKSLVPKPLRRENRGPARGRGSKSRAWNPATYFIVMFLFVGSMSIQMIALRNQTSRYMRQASVRLQLLREVVERIQAGEDVDVEKMLGTGEPQKEADWEEVLQAIEREEAMKKSRPKEVVKPQSEPAPETPEAAAPAQSSEQTSTKSTGFGSFF</sequence>
<dbReference type="AlphaFoldDB" id="A0A545VN69"/>
<accession>A0A545VN69</accession>
<dbReference type="EMBL" id="SPUK01000019">
    <property type="protein sequence ID" value="TQV91417.1"/>
    <property type="molecule type" value="Genomic_DNA"/>
</dbReference>
<proteinExistence type="predicted"/>
<dbReference type="InterPro" id="IPR035213">
    <property type="entry name" value="DUF5321"/>
</dbReference>
<dbReference type="OrthoDB" id="2253354at2759"/>
<dbReference type="Pfam" id="PF17254">
    <property type="entry name" value="DUF5321"/>
    <property type="match status" value="1"/>
</dbReference>
<feature type="transmembrane region" description="Helical" evidence="2">
    <location>
        <begin position="92"/>
        <end position="112"/>
    </location>
</feature>